<comment type="caution">
    <text evidence="1">The sequence shown here is derived from an EMBL/GenBank/DDBJ whole genome shotgun (WGS) entry which is preliminary data.</text>
</comment>
<evidence type="ECO:0000313" key="2">
    <source>
        <dbReference type="Proteomes" id="UP000760480"/>
    </source>
</evidence>
<dbReference type="EMBL" id="SPMZ01000027">
    <property type="protein sequence ID" value="NMQ19492.1"/>
    <property type="molecule type" value="Genomic_DNA"/>
</dbReference>
<evidence type="ECO:0000313" key="1">
    <source>
        <dbReference type="EMBL" id="NMQ19492.1"/>
    </source>
</evidence>
<reference evidence="1 2" key="1">
    <citation type="submission" date="2019-03" db="EMBL/GenBank/DDBJ databases">
        <title>Metabolic reconstructions from genomes of highly enriched 'Candidatus Accumulibacter' and 'Candidatus Competibacter' bioreactor populations.</title>
        <authorList>
            <person name="Annavajhala M.K."/>
            <person name="Welles L."/>
            <person name="Abbas B."/>
            <person name="Sorokin D."/>
            <person name="Park H."/>
            <person name="Van Loosdrecht M."/>
            <person name="Chandran K."/>
        </authorList>
    </citation>
    <scope>NUCLEOTIDE SEQUENCE [LARGE SCALE GENOMIC DNA]</scope>
    <source>
        <strain evidence="1 2">SBR_G</strain>
    </source>
</reference>
<keyword evidence="2" id="KW-1185">Reference proteome</keyword>
<dbReference type="RefSeq" id="WP_169248750.1">
    <property type="nucleotide sequence ID" value="NZ_SPMZ01000027.1"/>
</dbReference>
<organism evidence="1 2">
    <name type="scientific">Candidatus Competibacter phosphatis</name>
    <dbReference type="NCBI Taxonomy" id="221280"/>
    <lineage>
        <taxon>Bacteria</taxon>
        <taxon>Pseudomonadati</taxon>
        <taxon>Pseudomonadota</taxon>
        <taxon>Gammaproteobacteria</taxon>
        <taxon>Candidatus Competibacteraceae</taxon>
        <taxon>Candidatus Competibacter</taxon>
    </lineage>
</organism>
<gene>
    <name evidence="1" type="ORF">E4P82_09955</name>
</gene>
<sequence length="150" mass="16968">MSEKTKSTTDLAAAIKSLKSYLLEKGHRIERGPSYEGQSKTPASVAATARRYEGMGYAKYMQVGNPPVYAMLGRGHQEIHIFQPQDPKVREWLENDQKALNDPALRQYLLQTSGMSESELQAARKPRVFRITEVDDVFIITSEDAPPERR</sequence>
<dbReference type="Proteomes" id="UP000760480">
    <property type="component" value="Unassembled WGS sequence"/>
</dbReference>
<protein>
    <submittedName>
        <fullName evidence="1">Uncharacterized protein</fullName>
    </submittedName>
</protein>
<name>A0ABX1TJE2_9GAMM</name>
<proteinExistence type="predicted"/>
<accession>A0ABX1TJE2</accession>